<dbReference type="PANTHER" id="PTHR46890">
    <property type="entry name" value="NON-LTR RETROLELEMENT REVERSE TRANSCRIPTASE-LIKE PROTEIN-RELATED"/>
    <property type="match status" value="1"/>
</dbReference>
<protein>
    <submittedName>
        <fullName evidence="1">Uncharacterized protein</fullName>
    </submittedName>
</protein>
<evidence type="ECO:0000313" key="1">
    <source>
        <dbReference type="EMBL" id="KAL0349293.1"/>
    </source>
</evidence>
<reference evidence="1" key="2">
    <citation type="journal article" date="2024" name="Plant">
        <title>Genomic evolution and insights into agronomic trait innovations of Sesamum species.</title>
        <authorList>
            <person name="Miao H."/>
            <person name="Wang L."/>
            <person name="Qu L."/>
            <person name="Liu H."/>
            <person name="Sun Y."/>
            <person name="Le M."/>
            <person name="Wang Q."/>
            <person name="Wei S."/>
            <person name="Zheng Y."/>
            <person name="Lin W."/>
            <person name="Duan Y."/>
            <person name="Cao H."/>
            <person name="Xiong S."/>
            <person name="Wang X."/>
            <person name="Wei L."/>
            <person name="Li C."/>
            <person name="Ma Q."/>
            <person name="Ju M."/>
            <person name="Zhao R."/>
            <person name="Li G."/>
            <person name="Mu C."/>
            <person name="Tian Q."/>
            <person name="Mei H."/>
            <person name="Zhang T."/>
            <person name="Gao T."/>
            <person name="Zhang H."/>
        </authorList>
    </citation>
    <scope>NUCLEOTIDE SEQUENCE</scope>
    <source>
        <strain evidence="1">G01</strain>
    </source>
</reference>
<sequence length="162" mass="17812">MPTLEEVREAVFSIDPDSVAGPDGFGAVFFHTCWEIIAEDVFGAVTEFFRGGRCRKALLLQPSPSFQRRPAPLAGVNTGRLAYSGFVPGRLLSDNVLLAQELIHTLESHRPDANVVFKLDMAKAMIGSVGSSSIKSCSERVSHNAGLAWWLMLFHTAGFRFW</sequence>
<dbReference type="EMBL" id="JACGWK010000006">
    <property type="protein sequence ID" value="KAL0349293.1"/>
    <property type="molecule type" value="Genomic_DNA"/>
</dbReference>
<name>A0AAW2P1I3_9LAMI</name>
<gene>
    <name evidence="1" type="ORF">Sangu_1157100</name>
</gene>
<dbReference type="PANTHER" id="PTHR46890:SF1">
    <property type="entry name" value="REVERSE TRANSCRIPTASE DOMAIN-CONTAINING PROTEIN"/>
    <property type="match status" value="1"/>
</dbReference>
<accession>A0AAW2P1I3</accession>
<organism evidence="1">
    <name type="scientific">Sesamum angustifolium</name>
    <dbReference type="NCBI Taxonomy" id="2727405"/>
    <lineage>
        <taxon>Eukaryota</taxon>
        <taxon>Viridiplantae</taxon>
        <taxon>Streptophyta</taxon>
        <taxon>Embryophyta</taxon>
        <taxon>Tracheophyta</taxon>
        <taxon>Spermatophyta</taxon>
        <taxon>Magnoliopsida</taxon>
        <taxon>eudicotyledons</taxon>
        <taxon>Gunneridae</taxon>
        <taxon>Pentapetalae</taxon>
        <taxon>asterids</taxon>
        <taxon>lamiids</taxon>
        <taxon>Lamiales</taxon>
        <taxon>Pedaliaceae</taxon>
        <taxon>Sesamum</taxon>
    </lineage>
</organism>
<dbReference type="AlphaFoldDB" id="A0AAW2P1I3"/>
<proteinExistence type="predicted"/>
<comment type="caution">
    <text evidence="1">The sequence shown here is derived from an EMBL/GenBank/DDBJ whole genome shotgun (WGS) entry which is preliminary data.</text>
</comment>
<reference evidence="1" key="1">
    <citation type="submission" date="2020-06" db="EMBL/GenBank/DDBJ databases">
        <authorList>
            <person name="Li T."/>
            <person name="Hu X."/>
            <person name="Zhang T."/>
            <person name="Song X."/>
            <person name="Zhang H."/>
            <person name="Dai N."/>
            <person name="Sheng W."/>
            <person name="Hou X."/>
            <person name="Wei L."/>
        </authorList>
    </citation>
    <scope>NUCLEOTIDE SEQUENCE</scope>
    <source>
        <strain evidence="1">G01</strain>
        <tissue evidence="1">Leaf</tissue>
    </source>
</reference>
<dbReference type="InterPro" id="IPR052343">
    <property type="entry name" value="Retrotransposon-Effector_Assoc"/>
</dbReference>